<dbReference type="GO" id="GO:0043565">
    <property type="term" value="F:sequence-specific DNA binding"/>
    <property type="evidence" value="ECO:0007669"/>
    <property type="project" value="TreeGrafter"/>
</dbReference>
<keyword evidence="1" id="KW-0479">Metal-binding</keyword>
<keyword evidence="3 5" id="KW-0863">Zinc-finger</keyword>
<proteinExistence type="predicted"/>
<keyword evidence="4" id="KW-0862">Zinc</keyword>
<evidence type="ECO:0000313" key="8">
    <source>
        <dbReference type="WBParaSite" id="PTRK_0000984700.1"/>
    </source>
</evidence>
<evidence type="ECO:0000256" key="5">
    <source>
        <dbReference type="PROSITE-ProRule" id="PRU00042"/>
    </source>
</evidence>
<dbReference type="GO" id="GO:0005634">
    <property type="term" value="C:nucleus"/>
    <property type="evidence" value="ECO:0007669"/>
    <property type="project" value="TreeGrafter"/>
</dbReference>
<organism evidence="7 8">
    <name type="scientific">Parastrongyloides trichosuri</name>
    <name type="common">Possum-specific nematode worm</name>
    <dbReference type="NCBI Taxonomy" id="131310"/>
    <lineage>
        <taxon>Eukaryota</taxon>
        <taxon>Metazoa</taxon>
        <taxon>Ecdysozoa</taxon>
        <taxon>Nematoda</taxon>
        <taxon>Chromadorea</taxon>
        <taxon>Rhabditida</taxon>
        <taxon>Tylenchina</taxon>
        <taxon>Panagrolaimomorpha</taxon>
        <taxon>Strongyloidoidea</taxon>
        <taxon>Strongyloididae</taxon>
        <taxon>Parastrongyloides</taxon>
    </lineage>
</organism>
<dbReference type="PANTHER" id="PTHR24408">
    <property type="entry name" value="ZINC FINGER PROTEIN"/>
    <property type="match status" value="1"/>
</dbReference>
<dbReference type="STRING" id="131310.A0A0N4ZMT0"/>
<reference evidence="8" key="1">
    <citation type="submission" date="2017-02" db="UniProtKB">
        <authorList>
            <consortium name="WormBaseParasite"/>
        </authorList>
    </citation>
    <scope>IDENTIFICATION</scope>
</reference>
<evidence type="ECO:0000313" key="7">
    <source>
        <dbReference type="Proteomes" id="UP000038045"/>
    </source>
</evidence>
<evidence type="ECO:0000259" key="6">
    <source>
        <dbReference type="PROSITE" id="PS50157"/>
    </source>
</evidence>
<keyword evidence="2" id="KW-0677">Repeat</keyword>
<feature type="domain" description="C2H2-type" evidence="6">
    <location>
        <begin position="358"/>
        <end position="382"/>
    </location>
</feature>
<protein>
    <submittedName>
        <fullName evidence="8">C2H2-type domain-containing protein</fullName>
    </submittedName>
</protein>
<evidence type="ECO:0000256" key="3">
    <source>
        <dbReference type="ARBA" id="ARBA00022771"/>
    </source>
</evidence>
<dbReference type="SMART" id="SM00355">
    <property type="entry name" value="ZnF_C2H2"/>
    <property type="match status" value="7"/>
</dbReference>
<dbReference type="PROSITE" id="PS00028">
    <property type="entry name" value="ZINC_FINGER_C2H2_1"/>
    <property type="match status" value="2"/>
</dbReference>
<dbReference type="InterPro" id="IPR036236">
    <property type="entry name" value="Znf_C2H2_sf"/>
</dbReference>
<name>A0A0N4ZMT0_PARTI</name>
<evidence type="ECO:0000256" key="2">
    <source>
        <dbReference type="ARBA" id="ARBA00022737"/>
    </source>
</evidence>
<keyword evidence="7" id="KW-1185">Reference proteome</keyword>
<dbReference type="WBParaSite" id="PTRK_0000984700.1">
    <property type="protein sequence ID" value="PTRK_0000984700.1"/>
    <property type="gene ID" value="PTRK_0000984700"/>
</dbReference>
<sequence length="1321" mass="150517">MPFFVNLNHPPKECIKKRYCFLCNGEPDEEESLEEHISSHIKYKPYKCMACNNHFVSEKRFQKHIQKATKSNVNDESVKECDNNFKYSENCYVKYFVKCMGNFSFHVGEKTIDKQTIKESKMFIADPIGSELANILTGRIYDEKRLMDITEKYIDFKDSSMQKNLKATRDIIDKILRKFETIEEHNDNLLEENVGVKRKNNNISASDISKKRKIISNESEARRITNDSKIDDAMNLSHFIDDLLCKNTESFEKESIGSKKTIVSKELNDEKRPEVNNIESVLRNNLKYLTKEKLTHEKSIESSERENILHYGTQQTSSIQTESLNSVATSPCKVQNKNPFKKTNSTTNGGEHLDYKPYICYDCNASFVDDIDLEEHLQEKNHDKYGCKKNDIIENCIASMTGLFALLGNLLLEQEKKFKLFLVEEPFGCIENPKHDPCIDIGSIVQSRSGLNDVISNNIIINQNIIDTRADKEDTSKGIVEDTFSLKNLRKMDDVSLLNKKALALKKLKQKKDIMFKCRLCGNELLTEVKIISHILEYHLKLENLNILKCGVCKKMGKESNGFLDFDDVENHFKESHENEVFVNNLSYNYKGDKICVYVDGDDNLLENYEENFKKCFIRNPLLNYGENTLNKRKNSENDIDIDKKRKRMEFSDKEIELIVIEDSDDDDGNDDSDIQIIYDGPSTFFIPKPPAEFISFCNQSPKCMFLFLVIKILFSGEKKEEDDDASLHEDIKLNQNKSNCPLVSGAEYISDDEDEVEILEQNTSSTIRVSKNVNSSGILKKCEQVSNDEEIEVNQDPAASNNSKDNLATIEEDNNHASLISSEKIKESEQQDDNAFNNGKENLIDNKIVDEVVSVDELEKILNDVGNGSIDPTIEVLISVINPSKNDQITNKIRDTEPEVIISKENNKITKLTGTKDIKHFGKEKIVSLDVITEFSDGEKSQVNDCQNFPQDNIIDTSVNDELISSTVSESTEHIVEECTNEITVDASINNELITSAVSESTEHVVKECSNEIATLNVSIETVSSVTEKSTNVIEENKTSSKEGCTRSEKDIFEVNEVEVVDERIEQISTTQRLEVVLEQSSRQDDRLKSPVEKVCTITNKNSLERNPDKKGYVNNKVLSYTSSSVSESGETATNSGNDSSKKCTLTKNNGYRYAGYLCNKKGCTKCPVIQCKKVVNYSKNDKSKNWSFNVRLGLYYLHSSSLIDSMIENGNINCVCELCHYRPIKKGVALIGHVMGHLNFDGAVFQCRLCENFLSNDTTMIEKHWKESHSTKSFINNFVYSCKEYKVPDNICIVISKRSYAKVIDSYKITFVRCFKFVE</sequence>
<dbReference type="Proteomes" id="UP000038045">
    <property type="component" value="Unplaced"/>
</dbReference>
<dbReference type="PANTHER" id="PTHR24408:SF58">
    <property type="entry name" value="TRANSCRIPTION FACTOR (TFIIIA), PUTATIVE (AFU_ORTHOLOGUE AFUA_1G05150)-RELATED"/>
    <property type="match status" value="1"/>
</dbReference>
<dbReference type="GO" id="GO:0000981">
    <property type="term" value="F:DNA-binding transcription factor activity, RNA polymerase II-specific"/>
    <property type="evidence" value="ECO:0007669"/>
    <property type="project" value="TreeGrafter"/>
</dbReference>
<dbReference type="Gene3D" id="3.30.160.60">
    <property type="entry name" value="Classic Zinc Finger"/>
    <property type="match status" value="1"/>
</dbReference>
<dbReference type="PROSITE" id="PS50157">
    <property type="entry name" value="ZINC_FINGER_C2H2_2"/>
    <property type="match status" value="1"/>
</dbReference>
<accession>A0A0N4ZMT0</accession>
<evidence type="ECO:0000256" key="1">
    <source>
        <dbReference type="ARBA" id="ARBA00022723"/>
    </source>
</evidence>
<dbReference type="GO" id="GO:0008270">
    <property type="term" value="F:zinc ion binding"/>
    <property type="evidence" value="ECO:0007669"/>
    <property type="project" value="UniProtKB-KW"/>
</dbReference>
<evidence type="ECO:0000256" key="4">
    <source>
        <dbReference type="ARBA" id="ARBA00022833"/>
    </source>
</evidence>
<dbReference type="SUPFAM" id="SSF57667">
    <property type="entry name" value="beta-beta-alpha zinc fingers"/>
    <property type="match status" value="1"/>
</dbReference>
<dbReference type="InterPro" id="IPR013087">
    <property type="entry name" value="Znf_C2H2_type"/>
</dbReference>